<evidence type="ECO:0000313" key="3">
    <source>
        <dbReference type="Proteomes" id="UP001152759"/>
    </source>
</evidence>
<dbReference type="Proteomes" id="UP001152759">
    <property type="component" value="Chromosome 2"/>
</dbReference>
<gene>
    <name evidence="2" type="ORF">BEMITA_LOCUS5053</name>
</gene>
<dbReference type="AlphaFoldDB" id="A0A9P0F1N1"/>
<organism evidence="2 3">
    <name type="scientific">Bemisia tabaci</name>
    <name type="common">Sweetpotato whitefly</name>
    <name type="synonym">Aleurodes tabaci</name>
    <dbReference type="NCBI Taxonomy" id="7038"/>
    <lineage>
        <taxon>Eukaryota</taxon>
        <taxon>Metazoa</taxon>
        <taxon>Ecdysozoa</taxon>
        <taxon>Arthropoda</taxon>
        <taxon>Hexapoda</taxon>
        <taxon>Insecta</taxon>
        <taxon>Pterygota</taxon>
        <taxon>Neoptera</taxon>
        <taxon>Paraneoptera</taxon>
        <taxon>Hemiptera</taxon>
        <taxon>Sternorrhyncha</taxon>
        <taxon>Aleyrodoidea</taxon>
        <taxon>Aleyrodidae</taxon>
        <taxon>Aleyrodinae</taxon>
        <taxon>Bemisia</taxon>
    </lineage>
</organism>
<dbReference type="EMBL" id="OU963863">
    <property type="protein sequence ID" value="CAH0385872.1"/>
    <property type="molecule type" value="Genomic_DNA"/>
</dbReference>
<feature type="compositionally biased region" description="Polar residues" evidence="1">
    <location>
        <begin position="103"/>
        <end position="113"/>
    </location>
</feature>
<feature type="compositionally biased region" description="Pro residues" evidence="1">
    <location>
        <begin position="1"/>
        <end position="11"/>
    </location>
</feature>
<proteinExistence type="predicted"/>
<evidence type="ECO:0000313" key="2">
    <source>
        <dbReference type="EMBL" id="CAH0385872.1"/>
    </source>
</evidence>
<evidence type="ECO:0000256" key="1">
    <source>
        <dbReference type="SAM" id="MobiDB-lite"/>
    </source>
</evidence>
<protein>
    <submittedName>
        <fullName evidence="2">Uncharacterized protein</fullName>
    </submittedName>
</protein>
<reference evidence="2" key="1">
    <citation type="submission" date="2021-12" db="EMBL/GenBank/DDBJ databases">
        <authorList>
            <person name="King R."/>
        </authorList>
    </citation>
    <scope>NUCLEOTIDE SEQUENCE</scope>
</reference>
<sequence>MLPPPRQPAPTTPGGKRKKKDGQKGQTPRTPDPQRPSANSVPKQRTAIKDEDTFPGADIVVQPKFTNATVSCNDVWTELTKLASVQEQRLPDTKLSPTADETLPTTPSSNKCSTRFKENGC</sequence>
<feature type="region of interest" description="Disordered" evidence="1">
    <location>
        <begin position="88"/>
        <end position="121"/>
    </location>
</feature>
<name>A0A9P0F1N1_BEMTA</name>
<keyword evidence="3" id="KW-1185">Reference proteome</keyword>
<accession>A0A9P0F1N1</accession>
<feature type="region of interest" description="Disordered" evidence="1">
    <location>
        <begin position="1"/>
        <end position="55"/>
    </location>
</feature>